<dbReference type="InterPro" id="IPR036291">
    <property type="entry name" value="NAD(P)-bd_dom_sf"/>
</dbReference>
<dbReference type="STRING" id="378806.STAUR_1384"/>
<dbReference type="Gene3D" id="3.40.50.720">
    <property type="entry name" value="NAD(P)-binding Rossmann-like Domain"/>
    <property type="match status" value="1"/>
</dbReference>
<keyword evidence="2 8" id="KW-0479">Metal-binding</keyword>
<evidence type="ECO:0000259" key="11">
    <source>
        <dbReference type="Pfam" id="PF11975"/>
    </source>
</evidence>
<protein>
    <submittedName>
        <fullName evidence="12">6-phospho-beta-glucosidase</fullName>
    </submittedName>
</protein>
<dbReference type="KEGG" id="sur:STAUR_1384"/>
<dbReference type="Pfam" id="PF11975">
    <property type="entry name" value="Glyco_hydro_4C"/>
    <property type="match status" value="1"/>
</dbReference>
<dbReference type="EMBL" id="CP002271">
    <property type="protein sequence ID" value="ADO69188.1"/>
    <property type="molecule type" value="Genomic_DNA"/>
</dbReference>
<dbReference type="GO" id="GO:0016616">
    <property type="term" value="F:oxidoreductase activity, acting on the CH-OH group of donors, NAD or NADP as acceptor"/>
    <property type="evidence" value="ECO:0007669"/>
    <property type="project" value="InterPro"/>
</dbReference>
<dbReference type="RefSeq" id="WP_013374648.1">
    <property type="nucleotide sequence ID" value="NC_014623.1"/>
</dbReference>
<keyword evidence="5 8" id="KW-0464">Manganese</keyword>
<evidence type="ECO:0000256" key="4">
    <source>
        <dbReference type="ARBA" id="ARBA00023027"/>
    </source>
</evidence>
<evidence type="ECO:0000313" key="12">
    <source>
        <dbReference type="EMBL" id="ADO69188.1"/>
    </source>
</evidence>
<evidence type="ECO:0000313" key="13">
    <source>
        <dbReference type="Proteomes" id="UP000001351"/>
    </source>
</evidence>
<keyword evidence="6 10" id="KW-0326">Glycosidase</keyword>
<evidence type="ECO:0000256" key="7">
    <source>
        <dbReference type="PIRSR" id="PIRSR601088-2"/>
    </source>
</evidence>
<dbReference type="InterPro" id="IPR001088">
    <property type="entry name" value="Glyco_hydro_4"/>
</dbReference>
<keyword evidence="8" id="KW-0408">Iron</keyword>
<dbReference type="InterPro" id="IPR015955">
    <property type="entry name" value="Lactate_DH/Glyco_Ohase_4_C"/>
</dbReference>
<dbReference type="Pfam" id="PF02056">
    <property type="entry name" value="Glyco_hydro_4"/>
    <property type="match status" value="1"/>
</dbReference>
<dbReference type="GO" id="GO:0005975">
    <property type="term" value="P:carbohydrate metabolic process"/>
    <property type="evidence" value="ECO:0007669"/>
    <property type="project" value="InterPro"/>
</dbReference>
<comment type="cofactor">
    <cofactor evidence="10">
        <name>NAD(+)</name>
        <dbReference type="ChEBI" id="CHEBI:57540"/>
    </cofactor>
    <text evidence="10">Binds 1 NAD(+) per subunit.</text>
</comment>
<evidence type="ECO:0000256" key="6">
    <source>
        <dbReference type="ARBA" id="ARBA00023295"/>
    </source>
</evidence>
<dbReference type="Gene3D" id="3.90.110.10">
    <property type="entry name" value="Lactate dehydrogenase/glycoside hydrolase, family 4, C-terminal"/>
    <property type="match status" value="1"/>
</dbReference>
<proteinExistence type="inferred from homology"/>
<dbReference type="SUPFAM" id="SSF56327">
    <property type="entry name" value="LDH C-terminal domain-like"/>
    <property type="match status" value="1"/>
</dbReference>
<evidence type="ECO:0000256" key="9">
    <source>
        <dbReference type="PIRSR" id="PIRSR601088-4"/>
    </source>
</evidence>
<organism evidence="12 13">
    <name type="scientific">Stigmatella aurantiaca (strain DW4/3-1)</name>
    <dbReference type="NCBI Taxonomy" id="378806"/>
    <lineage>
        <taxon>Bacteria</taxon>
        <taxon>Pseudomonadati</taxon>
        <taxon>Myxococcota</taxon>
        <taxon>Myxococcia</taxon>
        <taxon>Myxococcales</taxon>
        <taxon>Cystobacterineae</taxon>
        <taxon>Archangiaceae</taxon>
        <taxon>Stigmatella</taxon>
    </lineage>
</organism>
<dbReference type="Proteomes" id="UP000001351">
    <property type="component" value="Chromosome"/>
</dbReference>
<dbReference type="SUPFAM" id="SSF51735">
    <property type="entry name" value="NAD(P)-binding Rossmann-fold domains"/>
    <property type="match status" value="1"/>
</dbReference>
<evidence type="ECO:0000256" key="5">
    <source>
        <dbReference type="ARBA" id="ARBA00023211"/>
    </source>
</evidence>
<dbReference type="GO" id="GO:0004553">
    <property type="term" value="F:hydrolase activity, hydrolyzing O-glycosyl compounds"/>
    <property type="evidence" value="ECO:0007669"/>
    <property type="project" value="InterPro"/>
</dbReference>
<dbReference type="CAZy" id="GH4">
    <property type="family name" value="Glycoside Hydrolase Family 4"/>
</dbReference>
<keyword evidence="4 10" id="KW-0520">NAD</keyword>
<feature type="binding site" evidence="7">
    <location>
        <position position="94"/>
    </location>
    <ligand>
        <name>substrate</name>
    </ligand>
</feature>
<dbReference type="OrthoDB" id="9767022at2"/>
<keyword evidence="3 10" id="KW-0378">Hydrolase</keyword>
<gene>
    <name evidence="12" type="ordered locus">STAUR_1384</name>
</gene>
<name>E3FKM0_STIAD</name>
<keyword evidence="8" id="KW-0170">Cobalt</keyword>
<evidence type="ECO:0000256" key="1">
    <source>
        <dbReference type="ARBA" id="ARBA00010141"/>
    </source>
</evidence>
<dbReference type="PRINTS" id="PR00732">
    <property type="entry name" value="GLHYDRLASE4"/>
</dbReference>
<comment type="similarity">
    <text evidence="1 10">Belongs to the glycosyl hydrolase 4 family.</text>
</comment>
<accession>E3FKM0</accession>
<feature type="binding site" evidence="8">
    <location>
        <position position="169"/>
    </location>
    <ligand>
        <name>Mn(2+)</name>
        <dbReference type="ChEBI" id="CHEBI:29035"/>
    </ligand>
</feature>
<keyword evidence="13" id="KW-1185">Reference proteome</keyword>
<dbReference type="HOGENOM" id="CLU_045951_0_1_7"/>
<dbReference type="GO" id="GO:0046872">
    <property type="term" value="F:metal ion binding"/>
    <property type="evidence" value="ECO:0007669"/>
    <property type="project" value="UniProtKB-KW"/>
</dbReference>
<evidence type="ECO:0000256" key="10">
    <source>
        <dbReference type="RuleBase" id="RU361152"/>
    </source>
</evidence>
<feature type="domain" description="Glycosyl hydrolase family 4 C-terminal" evidence="11">
    <location>
        <begin position="194"/>
        <end position="399"/>
    </location>
</feature>
<evidence type="ECO:0000256" key="2">
    <source>
        <dbReference type="ARBA" id="ARBA00022723"/>
    </source>
</evidence>
<sequence length="439" mass="48680">MSGAQTSLFIMGGSSFYTLLLVESLHRAGVTSGLRRITLFGRDEPRLQAVARMCGELIRPLALHTDFTTDFETCLEGEYGLVFNQLRFGGMAARDLDEKIALAQGLVADETLGMVGVSNAIRTLTGLTPFLETLRGKQGPYTLVNFTNPCSIVTQYMLERFGLPVVGICDYPEVLRSAYAALLQQPRENLSIQYFGVNHFGFVHDVLLSGKSIFTELKERLDECSLAPSYHRAFESIVIPAWDLIFNRNALWEGQRQKPNRASFLYALEQELAEKVRRTPLEALSPGPFLERLAARRCDWYDLIVTPVLSNLLHLARTPLILNLGIQDPFALGCRTCVIETNAVMGAEGHVALPPSGKVARSPEFTLVRQMKQAEVELLEAVLERSPQRVLRACLLNPMIQDHRAVQSYFSALSEVDPLIAGLMKAPAAPASKPLHPLQ</sequence>
<feature type="site" description="Increases basicity of active site Tyr" evidence="9">
    <location>
        <position position="110"/>
    </location>
</feature>
<dbReference type="eggNOG" id="COG1486">
    <property type="taxonomic scope" value="Bacteria"/>
</dbReference>
<reference evidence="12 13" key="1">
    <citation type="journal article" date="2011" name="Mol. Biol. Evol.">
        <title>Comparative genomic analysis of fruiting body formation in Myxococcales.</title>
        <authorList>
            <person name="Huntley S."/>
            <person name="Hamann N."/>
            <person name="Wegener-Feldbrugge S."/>
            <person name="Treuner-Lange A."/>
            <person name="Kube M."/>
            <person name="Reinhardt R."/>
            <person name="Klages S."/>
            <person name="Muller R."/>
            <person name="Ronning C.M."/>
            <person name="Nierman W.C."/>
            <person name="Sogaard-Andersen L."/>
        </authorList>
    </citation>
    <scope>NUCLEOTIDE SEQUENCE [LARGE SCALE GENOMIC DNA]</scope>
    <source>
        <strain evidence="12 13">DW4/3-1</strain>
    </source>
</reference>
<keyword evidence="8" id="KW-0533">Nickel</keyword>
<dbReference type="AlphaFoldDB" id="E3FKM0"/>
<dbReference type="PANTHER" id="PTHR32092">
    <property type="entry name" value="6-PHOSPHO-BETA-GLUCOSIDASE-RELATED"/>
    <property type="match status" value="1"/>
</dbReference>
<evidence type="ECO:0000256" key="8">
    <source>
        <dbReference type="PIRSR" id="PIRSR601088-3"/>
    </source>
</evidence>
<evidence type="ECO:0000256" key="3">
    <source>
        <dbReference type="ARBA" id="ARBA00022801"/>
    </source>
</evidence>
<feature type="binding site" evidence="7">
    <location>
        <position position="148"/>
    </location>
    <ligand>
        <name>substrate</name>
    </ligand>
</feature>
<dbReference type="PANTHER" id="PTHR32092:SF5">
    <property type="entry name" value="6-PHOSPHO-BETA-GLUCOSIDASE"/>
    <property type="match status" value="1"/>
</dbReference>
<dbReference type="InterPro" id="IPR022616">
    <property type="entry name" value="Glyco_hydro_4_C"/>
</dbReference>
<feature type="binding site" evidence="8">
    <location>
        <position position="199"/>
    </location>
    <ligand>
        <name>Mn(2+)</name>
        <dbReference type="ChEBI" id="CHEBI:29035"/>
    </ligand>
</feature>